<keyword evidence="1" id="KW-0472">Membrane</keyword>
<evidence type="ECO:0000313" key="3">
    <source>
        <dbReference type="EMBL" id="CAE0830863.1"/>
    </source>
</evidence>
<accession>A0A7S4GAT1</accession>
<name>A0A7S4GAT1_9EUGL</name>
<proteinExistence type="predicted"/>
<keyword evidence="1" id="KW-0812">Transmembrane</keyword>
<sequence>MVMVVVVVWLECLTVLDGHGNWLHGERHRQGSSLSIVVLRMWGPVMLMMVGLLVVLRVMGVVVVMVMVLVVRHVRMHMRRWWTPVGPLKLCVSVVLVAPWSIQNAFALTLLTWAF</sequence>
<dbReference type="AlphaFoldDB" id="A0A7S4GAT1"/>
<evidence type="ECO:0000256" key="2">
    <source>
        <dbReference type="SAM" id="SignalP"/>
    </source>
</evidence>
<feature type="signal peptide" evidence="2">
    <location>
        <begin position="1"/>
        <end position="18"/>
    </location>
</feature>
<feature type="transmembrane region" description="Helical" evidence="1">
    <location>
        <begin position="42"/>
        <end position="70"/>
    </location>
</feature>
<evidence type="ECO:0000256" key="1">
    <source>
        <dbReference type="SAM" id="Phobius"/>
    </source>
</evidence>
<keyword evidence="1" id="KW-1133">Transmembrane helix</keyword>
<feature type="transmembrane region" description="Helical" evidence="1">
    <location>
        <begin position="90"/>
        <end position="114"/>
    </location>
</feature>
<reference evidence="3" key="1">
    <citation type="submission" date="2021-01" db="EMBL/GenBank/DDBJ databases">
        <authorList>
            <person name="Corre E."/>
            <person name="Pelletier E."/>
            <person name="Niang G."/>
            <person name="Scheremetjew M."/>
            <person name="Finn R."/>
            <person name="Kale V."/>
            <person name="Holt S."/>
            <person name="Cochrane G."/>
            <person name="Meng A."/>
            <person name="Brown T."/>
            <person name="Cohen L."/>
        </authorList>
    </citation>
    <scope>NUCLEOTIDE SEQUENCE</scope>
    <source>
        <strain evidence="3">CCMP1594</strain>
    </source>
</reference>
<organism evidence="3">
    <name type="scientific">Eutreptiella gymnastica</name>
    <dbReference type="NCBI Taxonomy" id="73025"/>
    <lineage>
        <taxon>Eukaryota</taxon>
        <taxon>Discoba</taxon>
        <taxon>Euglenozoa</taxon>
        <taxon>Euglenida</taxon>
        <taxon>Spirocuta</taxon>
        <taxon>Euglenophyceae</taxon>
        <taxon>Eutreptiales</taxon>
        <taxon>Eutreptiaceae</taxon>
        <taxon>Eutreptiella</taxon>
    </lineage>
</organism>
<keyword evidence="2" id="KW-0732">Signal</keyword>
<dbReference type="EMBL" id="HBJA01122365">
    <property type="protein sequence ID" value="CAE0830863.1"/>
    <property type="molecule type" value="Transcribed_RNA"/>
</dbReference>
<feature type="chain" id="PRO_5031204049" evidence="2">
    <location>
        <begin position="19"/>
        <end position="115"/>
    </location>
</feature>
<gene>
    <name evidence="3" type="ORF">EGYM00163_LOCUS42144</name>
</gene>
<protein>
    <submittedName>
        <fullName evidence="3">Uncharacterized protein</fullName>
    </submittedName>
</protein>